<evidence type="ECO:0000256" key="3">
    <source>
        <dbReference type="PIRSR" id="PIRSR603782-1"/>
    </source>
</evidence>
<reference evidence="5 6" key="1">
    <citation type="submission" date="2016-10" db="EMBL/GenBank/DDBJ databases">
        <authorList>
            <person name="de Groot N.N."/>
        </authorList>
    </citation>
    <scope>NUCLEOTIDE SEQUENCE [LARGE SCALE GENOMIC DNA]</scope>
    <source>
        <strain evidence="5 6">DSM 26915</strain>
    </source>
</reference>
<evidence type="ECO:0000256" key="4">
    <source>
        <dbReference type="PIRSR" id="PIRSR603782-2"/>
    </source>
</evidence>
<dbReference type="PANTHER" id="PTHR12151">
    <property type="entry name" value="ELECTRON TRANSPORT PROTIN SCO1/SENC FAMILY MEMBER"/>
    <property type="match status" value="1"/>
</dbReference>
<sequence>MQKLVVAAACTAIAGMIGGLWYVTGPGAGGDQFADCRTSRVAGNGALGGEFNLTDHRGMTVTDKDVFTKPALLYYGYTFCPDICPFDMARNADAIDVLAEMGYDVAPLFVSVDPRRDTQEVLSDYVDMMHPDLIAMTGTEEQVKQAAEAFRVYYRVPETDDDSYLVDHMTFTYLVLPEHGFVDFFRRDLSPEQIAKQTACFIDAA</sequence>
<dbReference type="AlphaFoldDB" id="A0A1H5Z6N6"/>
<proteinExistence type="inferred from homology"/>
<name>A0A1H5Z6N6_9RHOB</name>
<dbReference type="InterPro" id="IPR003782">
    <property type="entry name" value="SCO1/SenC"/>
</dbReference>
<dbReference type="InterPro" id="IPR036249">
    <property type="entry name" value="Thioredoxin-like_sf"/>
</dbReference>
<feature type="binding site" evidence="3">
    <location>
        <position position="84"/>
    </location>
    <ligand>
        <name>Cu cation</name>
        <dbReference type="ChEBI" id="CHEBI:23378"/>
    </ligand>
</feature>
<dbReference type="Proteomes" id="UP000236752">
    <property type="component" value="Unassembled WGS sequence"/>
</dbReference>
<keyword evidence="4" id="KW-1015">Disulfide bond</keyword>
<dbReference type="CDD" id="cd02968">
    <property type="entry name" value="SCO"/>
    <property type="match status" value="1"/>
</dbReference>
<keyword evidence="2 3" id="KW-0186">Copper</keyword>
<dbReference type="GO" id="GO:0046872">
    <property type="term" value="F:metal ion binding"/>
    <property type="evidence" value="ECO:0007669"/>
    <property type="project" value="UniProtKB-KW"/>
</dbReference>
<feature type="binding site" evidence="3">
    <location>
        <position position="168"/>
    </location>
    <ligand>
        <name>Cu cation</name>
        <dbReference type="ChEBI" id="CHEBI:23378"/>
    </ligand>
</feature>
<comment type="similarity">
    <text evidence="1">Belongs to the SCO1/2 family.</text>
</comment>
<evidence type="ECO:0000256" key="1">
    <source>
        <dbReference type="ARBA" id="ARBA00010996"/>
    </source>
</evidence>
<dbReference type="FunFam" id="3.40.30.10:FF:000013">
    <property type="entry name" value="Blast:Protein SCO1 homolog, mitochondrial"/>
    <property type="match status" value="1"/>
</dbReference>
<dbReference type="SUPFAM" id="SSF52833">
    <property type="entry name" value="Thioredoxin-like"/>
    <property type="match status" value="1"/>
</dbReference>
<feature type="disulfide bond" description="Redox-active" evidence="4">
    <location>
        <begin position="80"/>
        <end position="84"/>
    </location>
</feature>
<dbReference type="Gene3D" id="3.40.30.10">
    <property type="entry name" value="Glutaredoxin"/>
    <property type="match status" value="1"/>
</dbReference>
<dbReference type="Pfam" id="PF02630">
    <property type="entry name" value="SCO1-SenC"/>
    <property type="match status" value="1"/>
</dbReference>
<evidence type="ECO:0000256" key="2">
    <source>
        <dbReference type="ARBA" id="ARBA00023008"/>
    </source>
</evidence>
<keyword evidence="3" id="KW-0479">Metal-binding</keyword>
<dbReference type="OrthoDB" id="9790194at2"/>
<evidence type="ECO:0000313" key="6">
    <source>
        <dbReference type="Proteomes" id="UP000236752"/>
    </source>
</evidence>
<keyword evidence="6" id="KW-1185">Reference proteome</keyword>
<dbReference type="RefSeq" id="WP_103910746.1">
    <property type="nucleotide sequence ID" value="NZ_FNUZ01000003.1"/>
</dbReference>
<protein>
    <submittedName>
        <fullName evidence="5">Protein SCO1/2</fullName>
    </submittedName>
</protein>
<dbReference type="PANTHER" id="PTHR12151:SF25">
    <property type="entry name" value="LINALOOL DEHYDRATASE_ISOMERASE DOMAIN-CONTAINING PROTEIN"/>
    <property type="match status" value="1"/>
</dbReference>
<dbReference type="EMBL" id="FNUZ01000003">
    <property type="protein sequence ID" value="SEG31700.1"/>
    <property type="molecule type" value="Genomic_DNA"/>
</dbReference>
<feature type="binding site" evidence="3">
    <location>
        <position position="80"/>
    </location>
    <ligand>
        <name>Cu cation</name>
        <dbReference type="ChEBI" id="CHEBI:23378"/>
    </ligand>
</feature>
<evidence type="ECO:0000313" key="5">
    <source>
        <dbReference type="EMBL" id="SEG31700.1"/>
    </source>
</evidence>
<organism evidence="5 6">
    <name type="scientific">Thalassococcus halodurans</name>
    <dbReference type="NCBI Taxonomy" id="373675"/>
    <lineage>
        <taxon>Bacteria</taxon>
        <taxon>Pseudomonadati</taxon>
        <taxon>Pseudomonadota</taxon>
        <taxon>Alphaproteobacteria</taxon>
        <taxon>Rhodobacterales</taxon>
        <taxon>Roseobacteraceae</taxon>
        <taxon>Thalassococcus</taxon>
    </lineage>
</organism>
<gene>
    <name evidence="5" type="ORF">SAMN04488045_2440</name>
</gene>
<accession>A0A1H5Z6N6</accession>